<dbReference type="Pfam" id="PF00128">
    <property type="entry name" value="Alpha-amylase"/>
    <property type="match status" value="1"/>
</dbReference>
<dbReference type="EC" id="3.2.1.10" evidence="5"/>
<name>A0A128F1X4_9GAMM</name>
<dbReference type="Proteomes" id="UP000071641">
    <property type="component" value="Unassembled WGS sequence"/>
</dbReference>
<dbReference type="GO" id="GO:0009313">
    <property type="term" value="P:oligosaccharide catabolic process"/>
    <property type="evidence" value="ECO:0007669"/>
    <property type="project" value="TreeGrafter"/>
</dbReference>
<dbReference type="SMART" id="SM00642">
    <property type="entry name" value="Aamy"/>
    <property type="match status" value="1"/>
</dbReference>
<dbReference type="Gene3D" id="3.90.400.10">
    <property type="entry name" value="Oligo-1,6-glucosidase, Domain 2"/>
    <property type="match status" value="1"/>
</dbReference>
<dbReference type="SUPFAM" id="SSF51445">
    <property type="entry name" value="(Trans)glycosidases"/>
    <property type="match status" value="1"/>
</dbReference>
<comment type="similarity">
    <text evidence="1">Belongs to the glycosyl hydrolase 13 family.</text>
</comment>
<evidence type="ECO:0000256" key="1">
    <source>
        <dbReference type="ARBA" id="ARBA00008061"/>
    </source>
</evidence>
<keyword evidence="2 5" id="KW-0378">Hydrolase</keyword>
<keyword evidence="3 5" id="KW-0326">Glycosidase</keyword>
<feature type="domain" description="Glycosyl hydrolase family 13 catalytic" evidence="4">
    <location>
        <begin position="11"/>
        <end position="398"/>
    </location>
</feature>
<dbReference type="InterPro" id="IPR045857">
    <property type="entry name" value="O16G_dom_2"/>
</dbReference>
<dbReference type="InterPro" id="IPR017853">
    <property type="entry name" value="GH"/>
</dbReference>
<dbReference type="GO" id="GO:0004556">
    <property type="term" value="F:alpha-amylase activity"/>
    <property type="evidence" value="ECO:0007669"/>
    <property type="project" value="TreeGrafter"/>
</dbReference>
<dbReference type="InterPro" id="IPR013780">
    <property type="entry name" value="Glyco_hydro_b"/>
</dbReference>
<organism evidence="5 6">
    <name type="scientific">Grimontia celer</name>
    <dbReference type="NCBI Taxonomy" id="1796497"/>
    <lineage>
        <taxon>Bacteria</taxon>
        <taxon>Pseudomonadati</taxon>
        <taxon>Pseudomonadota</taxon>
        <taxon>Gammaproteobacteria</taxon>
        <taxon>Vibrionales</taxon>
        <taxon>Vibrionaceae</taxon>
        <taxon>Grimontia</taxon>
    </lineage>
</organism>
<evidence type="ECO:0000256" key="2">
    <source>
        <dbReference type="ARBA" id="ARBA00022801"/>
    </source>
</evidence>
<dbReference type="GO" id="GO:0004574">
    <property type="term" value="F:oligo-1,6-glucosidase activity"/>
    <property type="evidence" value="ECO:0007669"/>
    <property type="project" value="UniProtKB-EC"/>
</dbReference>
<dbReference type="PANTHER" id="PTHR10357:SF179">
    <property type="entry name" value="NEUTRAL AND BASIC AMINO ACID TRANSPORT PROTEIN RBAT"/>
    <property type="match status" value="1"/>
</dbReference>
<evidence type="ECO:0000313" key="5">
    <source>
        <dbReference type="EMBL" id="CZF80777.1"/>
    </source>
</evidence>
<keyword evidence="6" id="KW-1185">Reference proteome</keyword>
<dbReference type="PANTHER" id="PTHR10357">
    <property type="entry name" value="ALPHA-AMYLASE FAMILY MEMBER"/>
    <property type="match status" value="1"/>
</dbReference>
<dbReference type="Gene3D" id="2.60.40.1180">
    <property type="entry name" value="Golgi alpha-mannosidase II"/>
    <property type="match status" value="1"/>
</dbReference>
<dbReference type="SUPFAM" id="SSF51011">
    <property type="entry name" value="Glycosyl hydrolase domain"/>
    <property type="match status" value="1"/>
</dbReference>
<dbReference type="CDD" id="cd11330">
    <property type="entry name" value="AmyAc_OligoGlu"/>
    <property type="match status" value="1"/>
</dbReference>
<evidence type="ECO:0000313" key="6">
    <source>
        <dbReference type="Proteomes" id="UP000071641"/>
    </source>
</evidence>
<dbReference type="InterPro" id="IPR006047">
    <property type="entry name" value="GH13_cat_dom"/>
</dbReference>
<sequence>MKPNTSPILYHVYVRSFFDSNGDGIGDLQGVINKLDYFVWLGVDGILLSPVFESPLSDFGYDITNLRGLNPEYGSMATFTTLVEEAKQRGLSVMLDFVANHTSSKHPWFIESSAGATSAKADWYVWSPAKADGTPPNNWLTIFGESAWRWHPTRGQYYLHNTLSNQPDLNYRNADVVRELNQSVRFWLDTGVSGLRLDSVNLFLHDDKLRNNPPRHLGWQDDARADPYRYQSQRYNISRPENIHLLKQLRVIVDGYEEKKWLLGSLSDPSPYATIDRYTSEGDALDAANVFESLSLCHSVGQVGEQLDDFMKAVHPGIGCWSTGNHDIARTVSRWQDANNQPEAAKLLLTMLMSLQGVISLFQGEELGLPESDVPPSQRRDLFGQQVIANYVGRDGCRTPMPWQSSEENFGFSASSPWLPADPKHSEYTIDKQQQDDTSVLNFTRTLLQWRKQHVAMQDGACRVLAYNQTLMVLERHHADQTLIIALNASNNEATVRLNLPSEAKSLSLPHMANAVPENHGVLKLLPWQAWVGELVRG</sequence>
<gene>
    <name evidence="5" type="primary">malL_1</name>
    <name evidence="5" type="ORF">GCE9029_02192</name>
</gene>
<accession>A0A128F1X4</accession>
<dbReference type="AlphaFoldDB" id="A0A128F1X4"/>
<protein>
    <submittedName>
        <fullName evidence="5">Oligo-1,6-glucosidase</fullName>
        <ecNumber evidence="5">3.2.1.10</ecNumber>
    </submittedName>
</protein>
<reference evidence="6" key="1">
    <citation type="submission" date="2016-02" db="EMBL/GenBank/DDBJ databases">
        <authorList>
            <person name="Rodrigo-Torres Lidia"/>
            <person name="Arahal R.David."/>
        </authorList>
    </citation>
    <scope>NUCLEOTIDE SEQUENCE [LARGE SCALE GENOMIC DNA]</scope>
    <source>
        <strain evidence="6">CECT 9029</strain>
    </source>
</reference>
<evidence type="ECO:0000256" key="3">
    <source>
        <dbReference type="ARBA" id="ARBA00023295"/>
    </source>
</evidence>
<dbReference type="OrthoDB" id="9805159at2"/>
<dbReference type="RefSeq" id="WP_062663294.1">
    <property type="nucleotide sequence ID" value="NZ_FIZX01000002.1"/>
</dbReference>
<dbReference type="EMBL" id="FIZX01000002">
    <property type="protein sequence ID" value="CZF80777.1"/>
    <property type="molecule type" value="Genomic_DNA"/>
</dbReference>
<proteinExistence type="inferred from homology"/>
<evidence type="ECO:0000259" key="4">
    <source>
        <dbReference type="SMART" id="SM00642"/>
    </source>
</evidence>
<dbReference type="Gene3D" id="3.20.20.80">
    <property type="entry name" value="Glycosidases"/>
    <property type="match status" value="2"/>
</dbReference>
<dbReference type="STRING" id="1796497.GCE9029_02192"/>
<dbReference type="FunFam" id="3.90.400.10:FF:000002">
    <property type="entry name" value="Sucrose isomerase"/>
    <property type="match status" value="1"/>
</dbReference>